<feature type="transmembrane region" description="Helical" evidence="1">
    <location>
        <begin position="45"/>
        <end position="68"/>
    </location>
</feature>
<sequence>MCSSPPNNKWGGILFVWGLWHSIGSYYTEIGDLNAILCMKQWQVVLFPLFLTSLMYAGSLMLLVNNWMEHRDQDRRPLLGCIKSTLLRFPSQMSSVASDVYSGGL</sequence>
<dbReference type="AlphaFoldDB" id="A0A6A2XCU8"/>
<dbReference type="Proteomes" id="UP000436088">
    <property type="component" value="Unassembled WGS sequence"/>
</dbReference>
<keyword evidence="1" id="KW-1133">Transmembrane helix</keyword>
<keyword evidence="3" id="KW-1185">Reference proteome</keyword>
<proteinExistence type="predicted"/>
<keyword evidence="1" id="KW-0472">Membrane</keyword>
<evidence type="ECO:0000313" key="3">
    <source>
        <dbReference type="Proteomes" id="UP000436088"/>
    </source>
</evidence>
<evidence type="ECO:0000256" key="1">
    <source>
        <dbReference type="SAM" id="Phobius"/>
    </source>
</evidence>
<keyword evidence="1" id="KW-0812">Transmembrane</keyword>
<protein>
    <submittedName>
        <fullName evidence="2">Uncharacterized protein</fullName>
    </submittedName>
</protein>
<accession>A0A6A2XCU8</accession>
<name>A0A6A2XCU8_HIBSY</name>
<dbReference type="EMBL" id="VEPZ02001437">
    <property type="protein sequence ID" value="KAE8673038.1"/>
    <property type="molecule type" value="Genomic_DNA"/>
</dbReference>
<reference evidence="2" key="1">
    <citation type="submission" date="2019-09" db="EMBL/GenBank/DDBJ databases">
        <title>Draft genome information of white flower Hibiscus syriacus.</title>
        <authorList>
            <person name="Kim Y.-M."/>
        </authorList>
    </citation>
    <scope>NUCLEOTIDE SEQUENCE [LARGE SCALE GENOMIC DNA]</scope>
    <source>
        <strain evidence="2">YM2019G1</strain>
    </source>
</reference>
<gene>
    <name evidence="2" type="ORF">F3Y22_tig00111817pilonHSYRG00027</name>
</gene>
<evidence type="ECO:0000313" key="2">
    <source>
        <dbReference type="EMBL" id="KAE8673038.1"/>
    </source>
</evidence>
<comment type="caution">
    <text evidence="2">The sequence shown here is derived from an EMBL/GenBank/DDBJ whole genome shotgun (WGS) entry which is preliminary data.</text>
</comment>
<organism evidence="2 3">
    <name type="scientific">Hibiscus syriacus</name>
    <name type="common">Rose of Sharon</name>
    <dbReference type="NCBI Taxonomy" id="106335"/>
    <lineage>
        <taxon>Eukaryota</taxon>
        <taxon>Viridiplantae</taxon>
        <taxon>Streptophyta</taxon>
        <taxon>Embryophyta</taxon>
        <taxon>Tracheophyta</taxon>
        <taxon>Spermatophyta</taxon>
        <taxon>Magnoliopsida</taxon>
        <taxon>eudicotyledons</taxon>
        <taxon>Gunneridae</taxon>
        <taxon>Pentapetalae</taxon>
        <taxon>rosids</taxon>
        <taxon>malvids</taxon>
        <taxon>Malvales</taxon>
        <taxon>Malvaceae</taxon>
        <taxon>Malvoideae</taxon>
        <taxon>Hibiscus</taxon>
    </lineage>
</organism>